<dbReference type="PANTHER" id="PTHR31297:SF13">
    <property type="entry name" value="PUTATIVE-RELATED"/>
    <property type="match status" value="1"/>
</dbReference>
<reference evidence="5 6" key="1">
    <citation type="journal article" date="2015" name="Stand. Genomic Sci.">
        <title>Genomic Encyclopedia of Bacterial and Archaeal Type Strains, Phase III: the genomes of soil and plant-associated and newly described type strains.</title>
        <authorList>
            <person name="Whitman W.B."/>
            <person name="Woyke T."/>
            <person name="Klenk H.P."/>
            <person name="Zhou Y."/>
            <person name="Lilburn T.G."/>
            <person name="Beck B.J."/>
            <person name="De Vos P."/>
            <person name="Vandamme P."/>
            <person name="Eisen J.A."/>
            <person name="Garrity G."/>
            <person name="Hugenholtz P."/>
            <person name="Kyrpides N.C."/>
        </authorList>
    </citation>
    <scope>NUCLEOTIDE SEQUENCE [LARGE SCALE GENOMIC DNA]</scope>
    <source>
        <strain evidence="5 6">VKM Ac-2540</strain>
    </source>
</reference>
<dbReference type="Proteomes" id="UP000292027">
    <property type="component" value="Unassembled WGS sequence"/>
</dbReference>
<evidence type="ECO:0000256" key="2">
    <source>
        <dbReference type="ARBA" id="ARBA00023295"/>
    </source>
</evidence>
<organism evidence="5 6">
    <name type="scientific">Kribbella rubisoli</name>
    <dbReference type="NCBI Taxonomy" id="3075929"/>
    <lineage>
        <taxon>Bacteria</taxon>
        <taxon>Bacillati</taxon>
        <taxon>Actinomycetota</taxon>
        <taxon>Actinomycetes</taxon>
        <taxon>Propionibacteriales</taxon>
        <taxon>Kribbellaceae</taxon>
        <taxon>Kribbella</taxon>
    </lineage>
</organism>
<feature type="domain" description="Glycoside hydrolase family 5" evidence="4">
    <location>
        <begin position="88"/>
        <end position="345"/>
    </location>
</feature>
<evidence type="ECO:0000259" key="4">
    <source>
        <dbReference type="Pfam" id="PF00150"/>
    </source>
</evidence>
<evidence type="ECO:0000256" key="1">
    <source>
        <dbReference type="ARBA" id="ARBA00022801"/>
    </source>
</evidence>
<dbReference type="RefSeq" id="WP_242000502.1">
    <property type="nucleotide sequence ID" value="NZ_SHKR01000012.1"/>
</dbReference>
<sequence>MTTGTGNSEAVLRDQVALRMAGSGFETRSGRRVRLRGVGLGGWLSMENFITGYPATEDLQRQALREVLGDKVYDAFFDRFYETFFADEDAAYLASLGLNCVRIAVNYRHFEDDERPKVLKDEGLRLLDRAIETCARHGLYTIIDLHAAPGFQNQRWHSDNPTHVSLFWRHRDFQDRVVHLWEALADRYRANAWVAGYNLLNEPAAPTGRSLATFYSRLHDAVRAVDPDTVIFLDGNRHATDFALFGEPRPNTVYSVHDYALAGFADSGKYPGVSRGRYVDRETVEATFLERTQYMLETGTPIWVGEFGPVYSGDPEQDESRYAVLRDQLEIYDLYGAGWSLWTYKDIGLQGLVHAAPDSPYLRQIAPVLAKKARLGVDAWGSVDTGVRQLLDPIEQTFDTEFPDFDPLPFGRRQWIATLVRHIMLAEPLVEDFARSFAGLGVEQVQELADSFRLDRCLTRDRLATAVRAPEIDPSTSALREG</sequence>
<proteinExistence type="inferred from homology"/>
<dbReference type="AlphaFoldDB" id="A0A4Q7X0B9"/>
<dbReference type="GO" id="GO:0009251">
    <property type="term" value="P:glucan catabolic process"/>
    <property type="evidence" value="ECO:0007669"/>
    <property type="project" value="TreeGrafter"/>
</dbReference>
<dbReference type="Gene3D" id="3.20.20.80">
    <property type="entry name" value="Glycosidases"/>
    <property type="match status" value="1"/>
</dbReference>
<dbReference type="GO" id="GO:0005576">
    <property type="term" value="C:extracellular region"/>
    <property type="evidence" value="ECO:0007669"/>
    <property type="project" value="TreeGrafter"/>
</dbReference>
<dbReference type="PANTHER" id="PTHR31297">
    <property type="entry name" value="GLUCAN ENDO-1,6-BETA-GLUCOSIDASE B"/>
    <property type="match status" value="1"/>
</dbReference>
<keyword evidence="6" id="KW-1185">Reference proteome</keyword>
<dbReference type="GO" id="GO:0008422">
    <property type="term" value="F:beta-glucosidase activity"/>
    <property type="evidence" value="ECO:0007669"/>
    <property type="project" value="TreeGrafter"/>
</dbReference>
<evidence type="ECO:0000256" key="3">
    <source>
        <dbReference type="RuleBase" id="RU361153"/>
    </source>
</evidence>
<dbReference type="InterPro" id="IPR017853">
    <property type="entry name" value="GH"/>
</dbReference>
<gene>
    <name evidence="5" type="ORF">EV645_3803</name>
</gene>
<dbReference type="FunFam" id="3.20.20.80:FF:000130">
    <property type="entry name" value="Endoglucanase C"/>
    <property type="match status" value="1"/>
</dbReference>
<keyword evidence="2 3" id="KW-0326">Glycosidase</keyword>
<evidence type="ECO:0000313" key="5">
    <source>
        <dbReference type="EMBL" id="RZU16251.1"/>
    </source>
</evidence>
<accession>A0A4Q7X0B9</accession>
<evidence type="ECO:0000313" key="6">
    <source>
        <dbReference type="Proteomes" id="UP000292027"/>
    </source>
</evidence>
<dbReference type="Pfam" id="PF00150">
    <property type="entry name" value="Cellulase"/>
    <property type="match status" value="1"/>
</dbReference>
<dbReference type="EMBL" id="SHKR01000012">
    <property type="protein sequence ID" value="RZU16251.1"/>
    <property type="molecule type" value="Genomic_DNA"/>
</dbReference>
<comment type="similarity">
    <text evidence="3">Belongs to the glycosyl hydrolase 5 (cellulase A) family.</text>
</comment>
<comment type="caution">
    <text evidence="5">The sequence shown here is derived from an EMBL/GenBank/DDBJ whole genome shotgun (WGS) entry which is preliminary data.</text>
</comment>
<name>A0A4Q7X0B9_9ACTN</name>
<dbReference type="SUPFAM" id="SSF51445">
    <property type="entry name" value="(Trans)glycosidases"/>
    <property type="match status" value="1"/>
</dbReference>
<protein>
    <submittedName>
        <fullName evidence="5">Aryl-phospho-beta-D-glucosidase BglC (GH1 family)</fullName>
    </submittedName>
</protein>
<keyword evidence="1 3" id="KW-0378">Hydrolase</keyword>
<dbReference type="InterPro" id="IPR050386">
    <property type="entry name" value="Glycosyl_hydrolase_5"/>
</dbReference>
<dbReference type="GO" id="GO:0009986">
    <property type="term" value="C:cell surface"/>
    <property type="evidence" value="ECO:0007669"/>
    <property type="project" value="TreeGrafter"/>
</dbReference>
<dbReference type="InterPro" id="IPR001547">
    <property type="entry name" value="Glyco_hydro_5"/>
</dbReference>